<dbReference type="Proteomes" id="UP000501690">
    <property type="component" value="Linkage Group LG6"/>
</dbReference>
<proteinExistence type="predicted"/>
<dbReference type="AlphaFoldDB" id="A0A4D6M6K3"/>
<reference evidence="1 2" key="1">
    <citation type="submission" date="2019-04" db="EMBL/GenBank/DDBJ databases">
        <title>An improved genome assembly and genetic linkage map for asparagus bean, Vigna unguiculata ssp. sesquipedialis.</title>
        <authorList>
            <person name="Xia Q."/>
            <person name="Zhang R."/>
            <person name="Dong Y."/>
        </authorList>
    </citation>
    <scope>NUCLEOTIDE SEQUENCE [LARGE SCALE GENOMIC DNA]</scope>
    <source>
        <tissue evidence="1">Leaf</tissue>
    </source>
</reference>
<name>A0A4D6M6K3_VIGUN</name>
<evidence type="ECO:0000313" key="1">
    <source>
        <dbReference type="EMBL" id="QCD96413.1"/>
    </source>
</evidence>
<keyword evidence="2" id="KW-1185">Reference proteome</keyword>
<protein>
    <submittedName>
        <fullName evidence="1">Uncharacterized protein</fullName>
    </submittedName>
</protein>
<organism evidence="1 2">
    <name type="scientific">Vigna unguiculata</name>
    <name type="common">Cowpea</name>
    <dbReference type="NCBI Taxonomy" id="3917"/>
    <lineage>
        <taxon>Eukaryota</taxon>
        <taxon>Viridiplantae</taxon>
        <taxon>Streptophyta</taxon>
        <taxon>Embryophyta</taxon>
        <taxon>Tracheophyta</taxon>
        <taxon>Spermatophyta</taxon>
        <taxon>Magnoliopsida</taxon>
        <taxon>eudicotyledons</taxon>
        <taxon>Gunneridae</taxon>
        <taxon>Pentapetalae</taxon>
        <taxon>rosids</taxon>
        <taxon>fabids</taxon>
        <taxon>Fabales</taxon>
        <taxon>Fabaceae</taxon>
        <taxon>Papilionoideae</taxon>
        <taxon>50 kb inversion clade</taxon>
        <taxon>NPAAA clade</taxon>
        <taxon>indigoferoid/millettioid clade</taxon>
        <taxon>Phaseoleae</taxon>
        <taxon>Vigna</taxon>
    </lineage>
</organism>
<sequence length="105" mass="11815">MVDLTVVIVHPLVPLDACVRCPCSKLHLLINSCKCNLTFVILRRDILGHVGLTRWLMFNLSFLEISGGKHCILTRGGVALNVGDDERWPIVRGLGTMLFKSTWWN</sequence>
<evidence type="ECO:0000313" key="2">
    <source>
        <dbReference type="Proteomes" id="UP000501690"/>
    </source>
</evidence>
<accession>A0A4D6M6K3</accession>
<dbReference type="EMBL" id="CP039350">
    <property type="protein sequence ID" value="QCD96413.1"/>
    <property type="molecule type" value="Genomic_DNA"/>
</dbReference>
<gene>
    <name evidence="1" type="ORF">DEO72_LG6g1115</name>
</gene>